<feature type="compositionally biased region" description="Basic and acidic residues" evidence="1">
    <location>
        <begin position="15"/>
        <end position="34"/>
    </location>
</feature>
<evidence type="ECO:0000256" key="1">
    <source>
        <dbReference type="SAM" id="MobiDB-lite"/>
    </source>
</evidence>
<feature type="compositionally biased region" description="Basic and acidic residues" evidence="1">
    <location>
        <begin position="97"/>
        <end position="107"/>
    </location>
</feature>
<protein>
    <submittedName>
        <fullName evidence="2">Uncharacterized protein</fullName>
    </submittedName>
</protein>
<evidence type="ECO:0000313" key="3">
    <source>
        <dbReference type="Proteomes" id="UP000190648"/>
    </source>
</evidence>
<comment type="caution">
    <text evidence="2">The sequence shown here is derived from an EMBL/GenBank/DDBJ whole genome shotgun (WGS) entry which is preliminary data.</text>
</comment>
<feature type="region of interest" description="Disordered" evidence="1">
    <location>
        <begin position="1"/>
        <end position="34"/>
    </location>
</feature>
<sequence>MPSGWPPVPLPNTDENNKSRGLESDNLPKEPVKAENAKVVNQCTISPFTNLYLPLPPFNPSTSTREQKEPLNKNWTKELRERLDKLIVSESNSRQCGHADCDKKGDEPGDSALDTENWDFPTLLALSSRRSRPAKNKGLRGRQDSPRKTVRYWTNASISKTSFYTPQH</sequence>
<dbReference type="Proteomes" id="UP000190648">
    <property type="component" value="Unassembled WGS sequence"/>
</dbReference>
<feature type="compositionally biased region" description="Pro residues" evidence="1">
    <location>
        <begin position="1"/>
        <end position="10"/>
    </location>
</feature>
<gene>
    <name evidence="2" type="ORF">AV530_012676</name>
</gene>
<keyword evidence="3" id="KW-1185">Reference proteome</keyword>
<name>A0A1V4JBW5_PATFA</name>
<feature type="compositionally biased region" description="Basic residues" evidence="1">
    <location>
        <begin position="129"/>
        <end position="140"/>
    </location>
</feature>
<feature type="compositionally biased region" description="Basic and acidic residues" evidence="1">
    <location>
        <begin position="65"/>
        <end position="74"/>
    </location>
</feature>
<feature type="region of interest" description="Disordered" evidence="1">
    <location>
        <begin position="55"/>
        <end position="74"/>
    </location>
</feature>
<dbReference type="EMBL" id="LSYS01008075">
    <property type="protein sequence ID" value="OPJ69688.1"/>
    <property type="molecule type" value="Genomic_DNA"/>
</dbReference>
<feature type="region of interest" description="Disordered" evidence="1">
    <location>
        <begin position="90"/>
        <end position="152"/>
    </location>
</feature>
<reference evidence="2 3" key="1">
    <citation type="submission" date="2016-02" db="EMBL/GenBank/DDBJ databases">
        <title>Band-tailed pigeon sequencing and assembly.</title>
        <authorList>
            <person name="Soares A.E."/>
            <person name="Novak B.J."/>
            <person name="Rice E.S."/>
            <person name="O'Connell B."/>
            <person name="Chang D."/>
            <person name="Weber S."/>
            <person name="Shapiro B."/>
        </authorList>
    </citation>
    <scope>NUCLEOTIDE SEQUENCE [LARGE SCALE GENOMIC DNA]</scope>
    <source>
        <strain evidence="2">BTP2013</strain>
        <tissue evidence="2">Blood</tissue>
    </source>
</reference>
<evidence type="ECO:0000313" key="2">
    <source>
        <dbReference type="EMBL" id="OPJ69688.1"/>
    </source>
</evidence>
<accession>A0A1V4JBW5</accession>
<organism evidence="2 3">
    <name type="scientific">Patagioenas fasciata monilis</name>
    <dbReference type="NCBI Taxonomy" id="372326"/>
    <lineage>
        <taxon>Eukaryota</taxon>
        <taxon>Metazoa</taxon>
        <taxon>Chordata</taxon>
        <taxon>Craniata</taxon>
        <taxon>Vertebrata</taxon>
        <taxon>Euteleostomi</taxon>
        <taxon>Archelosauria</taxon>
        <taxon>Archosauria</taxon>
        <taxon>Dinosauria</taxon>
        <taxon>Saurischia</taxon>
        <taxon>Theropoda</taxon>
        <taxon>Coelurosauria</taxon>
        <taxon>Aves</taxon>
        <taxon>Neognathae</taxon>
        <taxon>Neoaves</taxon>
        <taxon>Columbimorphae</taxon>
        <taxon>Columbiformes</taxon>
        <taxon>Columbidae</taxon>
        <taxon>Patagioenas</taxon>
    </lineage>
</organism>
<dbReference type="AlphaFoldDB" id="A0A1V4JBW5"/>
<proteinExistence type="predicted"/>